<dbReference type="GO" id="GO:0005886">
    <property type="term" value="C:plasma membrane"/>
    <property type="evidence" value="ECO:0007669"/>
    <property type="project" value="TreeGrafter"/>
</dbReference>
<sequence length="359" mass="38094">MSGGGEKTEQPTAKKKKDAQKEGQVPQTPDFGAWASLLAAGMLLPMVLENATEAGKRIMFQVGEIVRNPDPQMALGLFTTGLKDAVLAIAPLAAATVLITLLAAAGQTGLKPASKLFKPQFKKLNPFSGLKRMFGAQALWEAVKALLKTAALTGIAYMSVRDLIPVLMASGSLPLGTLLSAAGDALITLMRLSGAVGLVLAAADYAMSRHRIGKQLKMTKQEVKEEYKRTEGDPHVKGQIRARQQAMARNRMMADVPTADVVLVNPTHVAVALRYDPEKGAPRVVAKGAGTVAAKIREIAAENRIPMVQDIPLARAMYKSCEIGHEIPAEMYGAVAKVLAFVMTLKAKGSAAGLHRLAA</sequence>
<keyword evidence="4" id="KW-1185">Reference proteome</keyword>
<keyword evidence="3" id="KW-0969">Cilium</keyword>
<feature type="transmembrane region" description="Helical" evidence="2">
    <location>
        <begin position="31"/>
        <end position="48"/>
    </location>
</feature>
<feature type="transmembrane region" description="Helical" evidence="2">
    <location>
        <begin position="85"/>
        <end position="105"/>
    </location>
</feature>
<reference evidence="3 4" key="1">
    <citation type="submission" date="2021-01" db="EMBL/GenBank/DDBJ databases">
        <title>Whole genome shotgun sequence of Planobispora siamensis NBRC 107568.</title>
        <authorList>
            <person name="Komaki H."/>
            <person name="Tamura T."/>
        </authorList>
    </citation>
    <scope>NUCLEOTIDE SEQUENCE [LARGE SCALE GENOMIC DNA]</scope>
    <source>
        <strain evidence="3 4">NBRC 107568</strain>
    </source>
</reference>
<evidence type="ECO:0000313" key="4">
    <source>
        <dbReference type="Proteomes" id="UP000619788"/>
    </source>
</evidence>
<comment type="caution">
    <text evidence="3">The sequence shown here is derived from an EMBL/GenBank/DDBJ whole genome shotgun (WGS) entry which is preliminary data.</text>
</comment>
<dbReference type="RefSeq" id="WP_204069557.1">
    <property type="nucleotide sequence ID" value="NZ_BOOJ01000088.1"/>
</dbReference>
<organism evidence="3 4">
    <name type="scientific">Planobispora siamensis</name>
    <dbReference type="NCBI Taxonomy" id="936338"/>
    <lineage>
        <taxon>Bacteria</taxon>
        <taxon>Bacillati</taxon>
        <taxon>Actinomycetota</taxon>
        <taxon>Actinomycetes</taxon>
        <taxon>Streptosporangiales</taxon>
        <taxon>Streptosporangiaceae</taxon>
        <taxon>Planobispora</taxon>
    </lineage>
</organism>
<dbReference type="InterPro" id="IPR029025">
    <property type="entry name" value="T3SS_substrate_exporter_C"/>
</dbReference>
<dbReference type="GO" id="GO:0009306">
    <property type="term" value="P:protein secretion"/>
    <property type="evidence" value="ECO:0007669"/>
    <property type="project" value="InterPro"/>
</dbReference>
<dbReference type="EMBL" id="BOOJ01000088">
    <property type="protein sequence ID" value="GIH97570.1"/>
    <property type="molecule type" value="Genomic_DNA"/>
</dbReference>
<evidence type="ECO:0000256" key="1">
    <source>
        <dbReference type="SAM" id="MobiDB-lite"/>
    </source>
</evidence>
<accession>A0A8J3SRV3</accession>
<dbReference type="Gene3D" id="3.40.1690.10">
    <property type="entry name" value="secretion proteins EscU"/>
    <property type="match status" value="1"/>
</dbReference>
<dbReference type="InterPro" id="IPR006135">
    <property type="entry name" value="T3SS_substrate_exporter"/>
</dbReference>
<feature type="region of interest" description="Disordered" evidence="1">
    <location>
        <begin position="1"/>
        <end position="27"/>
    </location>
</feature>
<keyword evidence="2" id="KW-0472">Membrane</keyword>
<evidence type="ECO:0000313" key="3">
    <source>
        <dbReference type="EMBL" id="GIH97570.1"/>
    </source>
</evidence>
<keyword evidence="3" id="KW-0282">Flagellum</keyword>
<proteinExistence type="predicted"/>
<gene>
    <name evidence="3" type="ORF">Psi01_82000</name>
</gene>
<protein>
    <submittedName>
        <fullName evidence="3">Flagellar biosynthesis protein FlhB</fullName>
    </submittedName>
</protein>
<dbReference type="Proteomes" id="UP000619788">
    <property type="component" value="Unassembled WGS sequence"/>
</dbReference>
<dbReference type="Pfam" id="PF01312">
    <property type="entry name" value="Bac_export_2"/>
    <property type="match status" value="1"/>
</dbReference>
<dbReference type="Gene3D" id="6.10.250.2080">
    <property type="match status" value="1"/>
</dbReference>
<dbReference type="SUPFAM" id="SSF160544">
    <property type="entry name" value="EscU C-terminal domain-like"/>
    <property type="match status" value="1"/>
</dbReference>
<keyword evidence="3" id="KW-0966">Cell projection</keyword>
<evidence type="ECO:0000256" key="2">
    <source>
        <dbReference type="SAM" id="Phobius"/>
    </source>
</evidence>
<dbReference type="PANTHER" id="PTHR30531">
    <property type="entry name" value="FLAGELLAR BIOSYNTHETIC PROTEIN FLHB"/>
    <property type="match status" value="1"/>
</dbReference>
<keyword evidence="2" id="KW-1133">Transmembrane helix</keyword>
<name>A0A8J3SRV3_9ACTN</name>
<dbReference type="PRINTS" id="PR00950">
    <property type="entry name" value="TYPE3IMSPROT"/>
</dbReference>
<dbReference type="AlphaFoldDB" id="A0A8J3SRV3"/>
<keyword evidence="2" id="KW-0812">Transmembrane</keyword>
<dbReference type="PANTHER" id="PTHR30531:SF12">
    <property type="entry name" value="FLAGELLAR BIOSYNTHETIC PROTEIN FLHB"/>
    <property type="match status" value="1"/>
</dbReference>